<dbReference type="SUPFAM" id="SSF103473">
    <property type="entry name" value="MFS general substrate transporter"/>
    <property type="match status" value="1"/>
</dbReference>
<feature type="transmembrane region" description="Helical" evidence="5">
    <location>
        <begin position="87"/>
        <end position="108"/>
    </location>
</feature>
<dbReference type="PANTHER" id="PTHR43528:SF1">
    <property type="entry name" value="ALPHA-KETOGLUTARATE PERMEASE"/>
    <property type="match status" value="1"/>
</dbReference>
<feature type="transmembrane region" description="Helical" evidence="5">
    <location>
        <begin position="60"/>
        <end position="80"/>
    </location>
</feature>
<dbReference type="Proteomes" id="UP001597053">
    <property type="component" value="Unassembled WGS sequence"/>
</dbReference>
<dbReference type="PANTHER" id="PTHR43528">
    <property type="entry name" value="ALPHA-KETOGLUTARATE PERMEASE"/>
    <property type="match status" value="1"/>
</dbReference>
<dbReference type="InterPro" id="IPR036259">
    <property type="entry name" value="MFS_trans_sf"/>
</dbReference>
<dbReference type="InterPro" id="IPR051084">
    <property type="entry name" value="H+-coupled_symporters"/>
</dbReference>
<evidence type="ECO:0000313" key="7">
    <source>
        <dbReference type="Proteomes" id="UP001597053"/>
    </source>
</evidence>
<keyword evidence="4" id="KW-0769">Symport</keyword>
<proteinExistence type="predicted"/>
<evidence type="ECO:0000256" key="1">
    <source>
        <dbReference type="ARBA" id="ARBA00004651"/>
    </source>
</evidence>
<evidence type="ECO:0008006" key="8">
    <source>
        <dbReference type="Google" id="ProtNLM"/>
    </source>
</evidence>
<evidence type="ECO:0000256" key="4">
    <source>
        <dbReference type="ARBA" id="ARBA00022847"/>
    </source>
</evidence>
<keyword evidence="3" id="KW-1003">Cell membrane</keyword>
<organism evidence="6 7">
    <name type="scientific">Micromonospora azadirachtae</name>
    <dbReference type="NCBI Taxonomy" id="1970735"/>
    <lineage>
        <taxon>Bacteria</taxon>
        <taxon>Bacillati</taxon>
        <taxon>Actinomycetota</taxon>
        <taxon>Actinomycetes</taxon>
        <taxon>Micromonosporales</taxon>
        <taxon>Micromonosporaceae</taxon>
        <taxon>Micromonospora</taxon>
    </lineage>
</organism>
<name>A0ABW2ZWK3_9ACTN</name>
<keyword evidence="5" id="KW-0472">Membrane</keyword>
<gene>
    <name evidence="6" type="ORF">ACFQZ8_03675</name>
</gene>
<keyword evidence="2" id="KW-0813">Transport</keyword>
<comment type="caution">
    <text evidence="6">The sequence shown here is derived from an EMBL/GenBank/DDBJ whole genome shotgun (WGS) entry which is preliminary data.</text>
</comment>
<reference evidence="7" key="1">
    <citation type="journal article" date="2019" name="Int. J. Syst. Evol. Microbiol.">
        <title>The Global Catalogue of Microorganisms (GCM) 10K type strain sequencing project: providing services to taxonomists for standard genome sequencing and annotation.</title>
        <authorList>
            <consortium name="The Broad Institute Genomics Platform"/>
            <consortium name="The Broad Institute Genome Sequencing Center for Infectious Disease"/>
            <person name="Wu L."/>
            <person name="Ma J."/>
        </authorList>
    </citation>
    <scope>NUCLEOTIDE SEQUENCE [LARGE SCALE GENOMIC DNA]</scope>
    <source>
        <strain evidence="7">JCM 32148</strain>
    </source>
</reference>
<evidence type="ECO:0000256" key="2">
    <source>
        <dbReference type="ARBA" id="ARBA00022448"/>
    </source>
</evidence>
<evidence type="ECO:0000256" key="5">
    <source>
        <dbReference type="SAM" id="Phobius"/>
    </source>
</evidence>
<keyword evidence="5" id="KW-0812">Transmembrane</keyword>
<protein>
    <recommendedName>
        <fullName evidence="8">Proline/betaine transporter</fullName>
    </recommendedName>
</protein>
<accession>A0ABW2ZWK3</accession>
<dbReference type="EMBL" id="JBHTHM010000076">
    <property type="protein sequence ID" value="MFD0783027.1"/>
    <property type="molecule type" value="Genomic_DNA"/>
</dbReference>
<evidence type="ECO:0000313" key="6">
    <source>
        <dbReference type="EMBL" id="MFD0783027.1"/>
    </source>
</evidence>
<comment type="subcellular location">
    <subcellularLocation>
        <location evidence="1">Cell membrane</location>
        <topology evidence="1">Multi-pass membrane protein</topology>
    </subcellularLocation>
</comment>
<keyword evidence="5" id="KW-1133">Transmembrane helix</keyword>
<keyword evidence="7" id="KW-1185">Reference proteome</keyword>
<feature type="transmembrane region" description="Helical" evidence="5">
    <location>
        <begin position="20"/>
        <end position="40"/>
    </location>
</feature>
<evidence type="ECO:0000256" key="3">
    <source>
        <dbReference type="ARBA" id="ARBA00022475"/>
    </source>
</evidence>
<sequence length="158" mass="16494">MLGERTLDVPAFRIIQQRTLVAVFLGTLLIGLMNLCFDGTEPGTLPTLFPTRVQAGALSITYNISTSLFGGTTPLIAAALVDTTHSLIAPAFLLLAVGLIGGVAVYFAPENARGPMPDRPPVVASEQEAAAIRQAPAASWPIPRYGPAACQHLRSSGG</sequence>